<dbReference type="eggNOG" id="COG4228">
    <property type="taxonomic scope" value="Bacteria"/>
</dbReference>
<dbReference type="RefSeq" id="WP_021132569.1">
    <property type="nucleotide sequence ID" value="NZ_AQPH01000042.1"/>
</dbReference>
<reference evidence="3 4" key="1">
    <citation type="submission" date="2013-04" db="EMBL/GenBank/DDBJ databases">
        <authorList>
            <person name="Kuznetsov B."/>
            <person name="Ivanovsky R."/>
        </authorList>
    </citation>
    <scope>NUCLEOTIDE SEQUENCE [LARGE SCALE GENOMIC DNA]</scope>
    <source>
        <strain evidence="3 4">MGU-K5</strain>
    </source>
</reference>
<gene>
    <name evidence="3" type="ORF">K678_11281</name>
</gene>
<evidence type="ECO:0000256" key="1">
    <source>
        <dbReference type="SAM" id="MobiDB-lite"/>
    </source>
</evidence>
<dbReference type="EMBL" id="AQPH01000042">
    <property type="protein sequence ID" value="EPY01376.1"/>
    <property type="molecule type" value="Genomic_DNA"/>
</dbReference>
<comment type="caution">
    <text evidence="3">The sequence shown here is derived from an EMBL/GenBank/DDBJ whole genome shotgun (WGS) entry which is preliminary data.</text>
</comment>
<feature type="region of interest" description="Disordered" evidence="1">
    <location>
        <begin position="23"/>
        <end position="48"/>
    </location>
</feature>
<evidence type="ECO:0000313" key="3">
    <source>
        <dbReference type="EMBL" id="EPY01376.1"/>
    </source>
</evidence>
<dbReference type="Pfam" id="PF07157">
    <property type="entry name" value="DNA_circ_N"/>
    <property type="match status" value="1"/>
</dbReference>
<protein>
    <submittedName>
        <fullName evidence="3">DNA circulation family protein</fullName>
    </submittedName>
</protein>
<feature type="domain" description="DNA circulation N-terminal" evidence="2">
    <location>
        <begin position="11"/>
        <end position="99"/>
    </location>
</feature>
<organism evidence="3 4">
    <name type="scientific">Magnetospirillum fulvum MGU-K5</name>
    <dbReference type="NCBI Taxonomy" id="1316936"/>
    <lineage>
        <taxon>Bacteria</taxon>
        <taxon>Pseudomonadati</taxon>
        <taxon>Pseudomonadota</taxon>
        <taxon>Alphaproteobacteria</taxon>
        <taxon>Rhodospirillales</taxon>
        <taxon>Rhodospirillaceae</taxon>
        <taxon>Magnetospirillum</taxon>
    </lineage>
</organism>
<evidence type="ECO:0000313" key="4">
    <source>
        <dbReference type="Proteomes" id="UP000015350"/>
    </source>
</evidence>
<dbReference type="Proteomes" id="UP000015350">
    <property type="component" value="Unassembled WGS sequence"/>
</dbReference>
<dbReference type="AlphaFoldDB" id="S9TGG3"/>
<evidence type="ECO:0000259" key="2">
    <source>
        <dbReference type="Pfam" id="PF07157"/>
    </source>
</evidence>
<feature type="compositionally biased region" description="Basic and acidic residues" evidence="1">
    <location>
        <begin position="33"/>
        <end position="48"/>
    </location>
</feature>
<sequence>MDKRLEVEEAEASFRGVPFHVLKRNRGGGRRGPCHEAPQRDEPDGEDLGRKVRVFRVEGLIIGQGDSDEACAADCARRVAALLEAFEDVPGPGTYRDPWHKDWQVICRSYDLSDDQDRQFVSVFSAVFEESGDTRYPLSREDTATGVETAADEMSEVSANSLLKTLSVKGRPQYVLDAAKGFAIGAASTLSGTSLTQLDTSSAIGVVDAGSEWQRFTGSLPGSLTSGLIGDGLSRLFRAFSGGSYHRRAGLGDAGAARTAFAGLSSFGSDAPVIQPVTASRAAQAQNQSAMIAVVRRMAVAEEARALAATSWDSHDQAQSQRDATVARIDVVMIEAGRVGDDDVYGAARALREAVIRDVAARAPSARVRTATFDVVLPARVIAHRLLGDGRKADDLVKRNGISNPAFVPAGRPLEYLDG</sequence>
<accession>S9TGG3</accession>
<proteinExistence type="predicted"/>
<name>S9TGG3_MAGFU</name>
<dbReference type="STRING" id="1316936.K678_11281"/>
<dbReference type="OrthoDB" id="378644at2"/>
<dbReference type="InterPro" id="IPR009826">
    <property type="entry name" value="DNA_circ_N"/>
</dbReference>